<feature type="domain" description="Heterogeneous nuclear ribonucleoprotein Q acidic" evidence="2">
    <location>
        <begin position="575"/>
        <end position="640"/>
    </location>
</feature>
<name>A0A7S2KJF4_9STRA</name>
<feature type="compositionally biased region" description="Basic and acidic residues" evidence="1">
    <location>
        <begin position="389"/>
        <end position="399"/>
    </location>
</feature>
<feature type="region of interest" description="Disordered" evidence="1">
    <location>
        <begin position="267"/>
        <end position="433"/>
    </location>
</feature>
<dbReference type="Pfam" id="PF18360">
    <property type="entry name" value="hnRNP_Q_AcD"/>
    <property type="match status" value="2"/>
</dbReference>
<feature type="compositionally biased region" description="Polar residues" evidence="1">
    <location>
        <begin position="81"/>
        <end position="107"/>
    </location>
</feature>
<dbReference type="PANTHER" id="PTHR23184">
    <property type="entry name" value="TETRATRICOPEPTIDE REPEAT PROTEIN 14"/>
    <property type="match status" value="1"/>
</dbReference>
<dbReference type="CDD" id="cd21039">
    <property type="entry name" value="NURR"/>
    <property type="match status" value="2"/>
</dbReference>
<feature type="compositionally biased region" description="Low complexity" evidence="1">
    <location>
        <begin position="401"/>
        <end position="411"/>
    </location>
</feature>
<feature type="compositionally biased region" description="Low complexity" evidence="1">
    <location>
        <begin position="69"/>
        <end position="80"/>
    </location>
</feature>
<accession>A0A7S2KJF4</accession>
<dbReference type="EMBL" id="HBGZ01003687">
    <property type="protein sequence ID" value="CAD9577252.1"/>
    <property type="molecule type" value="Transcribed_RNA"/>
</dbReference>
<organism evidence="3">
    <name type="scientific">Skeletonema marinoi</name>
    <dbReference type="NCBI Taxonomy" id="267567"/>
    <lineage>
        <taxon>Eukaryota</taxon>
        <taxon>Sar</taxon>
        <taxon>Stramenopiles</taxon>
        <taxon>Ochrophyta</taxon>
        <taxon>Bacillariophyta</taxon>
        <taxon>Coscinodiscophyceae</taxon>
        <taxon>Thalassiosirophycidae</taxon>
        <taxon>Thalassiosirales</taxon>
        <taxon>Skeletonemataceae</taxon>
        <taxon>Skeletonema</taxon>
        <taxon>Skeletonema marinoi-dohrnii complex</taxon>
    </lineage>
</organism>
<feature type="compositionally biased region" description="Low complexity" evidence="1">
    <location>
        <begin position="19"/>
        <end position="36"/>
    </location>
</feature>
<feature type="compositionally biased region" description="Basic and acidic residues" evidence="1">
    <location>
        <begin position="315"/>
        <end position="345"/>
    </location>
</feature>
<proteinExistence type="predicted"/>
<sequence length="647" mass="71786">MSSEEQPPPPADVDPTLTVPPSDSQPAAAAAAAADVPVPPTDPRIHANPPQSDTPTAPSSQLPPAAEASSIILSPIPKKSNVSSDQIAQSPSSQTRSNSFDGTSSLNLPEGVVLPPTVTPELINKVTGSLKIAFFQLSPSQMNELLSEYDEAIRTKGSEIRSHEAYFFGVLKRYRTLHQRSMVDKTAIPQGDKLTDRVLARLDLLVQSGYCTAQELDMKVKTKLKMLPELDALNAIDEINAVPRAEIRNFGSYFMGILNRYMRGERQNQQRGGGNKMHHNQRFGQMPPMMHGQQHAGPVDPRFSHYGRTGGNSHHGRDDRDSRSRRHDDDDRRSSRYGRSDDRDRRQRRRRSRSRSYSSSRSRSTSSEYRRRRSRSRSRDRSRRHRDSRRSSSHRDSNRHPGAPYGMGAPGMLPPPPPPPPRRPNMPMQMGQQMPGLLPGQTQMMPAGGMQQPVQPQQMGMGQQGQYYQQPQLAQQQPMYSNNNVSQQVQSVNNAALGQALMPQGMMGMQARGSQVNRPPMSQNQGQLPLDILALADKASQALSSVQPPANPNFPPPPMQQQSFQQKNFASEQDLSTLVQYALQNLRTTGHVEQQLDGKICSMLKRLPEHAALQALETFSSCEVSKMRSKGGYLAGILKKELVKLGL</sequence>
<feature type="region of interest" description="Disordered" evidence="1">
    <location>
        <begin position="1"/>
        <end position="112"/>
    </location>
</feature>
<feature type="compositionally biased region" description="Low complexity" evidence="1">
    <location>
        <begin position="355"/>
        <end position="367"/>
    </location>
</feature>
<feature type="compositionally biased region" description="Basic residues" evidence="1">
    <location>
        <begin position="370"/>
        <end position="388"/>
    </location>
</feature>
<feature type="compositionally biased region" description="Pro residues" evidence="1">
    <location>
        <begin position="412"/>
        <end position="424"/>
    </location>
</feature>
<evidence type="ECO:0000259" key="2">
    <source>
        <dbReference type="Pfam" id="PF18360"/>
    </source>
</evidence>
<dbReference type="InterPro" id="IPR039190">
    <property type="entry name" value="TTC14"/>
</dbReference>
<reference evidence="3" key="1">
    <citation type="submission" date="2021-01" db="EMBL/GenBank/DDBJ databases">
        <authorList>
            <person name="Corre E."/>
            <person name="Pelletier E."/>
            <person name="Niang G."/>
            <person name="Scheremetjew M."/>
            <person name="Finn R."/>
            <person name="Kale V."/>
            <person name="Holt S."/>
            <person name="Cochrane G."/>
            <person name="Meng A."/>
            <person name="Brown T."/>
            <person name="Cohen L."/>
        </authorList>
    </citation>
    <scope>NUCLEOTIDE SEQUENCE</scope>
    <source>
        <strain evidence="3">SM1012Den-03</strain>
    </source>
</reference>
<gene>
    <name evidence="3" type="ORF">SMAR0320_LOCUS2493</name>
</gene>
<evidence type="ECO:0000256" key="1">
    <source>
        <dbReference type="SAM" id="MobiDB-lite"/>
    </source>
</evidence>
<feature type="compositionally biased region" description="Polar residues" evidence="1">
    <location>
        <begin position="49"/>
        <end position="62"/>
    </location>
</feature>
<dbReference type="AlphaFoldDB" id="A0A7S2KJF4"/>
<evidence type="ECO:0000313" key="3">
    <source>
        <dbReference type="EMBL" id="CAD9577252.1"/>
    </source>
</evidence>
<feature type="domain" description="Heterogeneous nuclear ribonucleoprotein Q acidic" evidence="2">
    <location>
        <begin position="194"/>
        <end position="261"/>
    </location>
</feature>
<dbReference type="InterPro" id="IPR041337">
    <property type="entry name" value="hnRNP_Q_AcD"/>
</dbReference>
<protein>
    <recommendedName>
        <fullName evidence="2">Heterogeneous nuclear ribonucleoprotein Q acidic domain-containing protein</fullName>
    </recommendedName>
</protein>
<feature type="compositionally biased region" description="Pro residues" evidence="1">
    <location>
        <begin position="1"/>
        <end position="12"/>
    </location>
</feature>
<dbReference type="PANTHER" id="PTHR23184:SF9">
    <property type="entry name" value="TETRATRICOPEPTIDE REPEAT PROTEIN 14"/>
    <property type="match status" value="1"/>
</dbReference>